<protein>
    <submittedName>
        <fullName evidence="1">Uncharacterized protein</fullName>
    </submittedName>
</protein>
<gene>
    <name evidence="1" type="ORF">AVDCRST_MAG74-1385</name>
</gene>
<sequence length="47" mass="5333">MSQAKIKLRFAKIKTTLTEAAKTNFLPRKISLAAVWLRGNGFPLVRF</sequence>
<accession>A0A6J4NUY2</accession>
<reference evidence="1" key="1">
    <citation type="submission" date="2020-02" db="EMBL/GenBank/DDBJ databases">
        <authorList>
            <person name="Meier V. D."/>
        </authorList>
    </citation>
    <scope>NUCLEOTIDE SEQUENCE</scope>
    <source>
        <strain evidence="1">AVDCRST_MAG74</strain>
    </source>
</reference>
<organism evidence="1">
    <name type="scientific">uncultured Pyrinomonadaceae bacterium</name>
    <dbReference type="NCBI Taxonomy" id="2283094"/>
    <lineage>
        <taxon>Bacteria</taxon>
        <taxon>Pseudomonadati</taxon>
        <taxon>Acidobacteriota</taxon>
        <taxon>Blastocatellia</taxon>
        <taxon>Blastocatellales</taxon>
        <taxon>Pyrinomonadaceae</taxon>
        <taxon>environmental samples</taxon>
    </lineage>
</organism>
<dbReference type="EMBL" id="CADCUR010000114">
    <property type="protein sequence ID" value="CAA9397563.1"/>
    <property type="molecule type" value="Genomic_DNA"/>
</dbReference>
<name>A0A6J4NUY2_9BACT</name>
<dbReference type="AlphaFoldDB" id="A0A6J4NUY2"/>
<evidence type="ECO:0000313" key="1">
    <source>
        <dbReference type="EMBL" id="CAA9397563.1"/>
    </source>
</evidence>
<proteinExistence type="predicted"/>